<dbReference type="KEGG" id="ebm:SG0102_27060"/>
<feature type="transmembrane region" description="Helical" evidence="1">
    <location>
        <begin position="38"/>
        <end position="56"/>
    </location>
</feature>
<dbReference type="InterPro" id="IPR008407">
    <property type="entry name" value="Brnchd-chn_aa_trnsp_AzlD"/>
</dbReference>
<keyword evidence="1" id="KW-0812">Transmembrane</keyword>
<evidence type="ECO:0000313" key="2">
    <source>
        <dbReference type="EMBL" id="BBH27772.1"/>
    </source>
</evidence>
<dbReference type="RefSeq" id="WP_125120469.1">
    <property type="nucleotide sequence ID" value="NZ_AP019309.1"/>
</dbReference>
<feature type="transmembrane region" description="Helical" evidence="1">
    <location>
        <begin position="6"/>
        <end position="26"/>
    </location>
</feature>
<dbReference type="AlphaFoldDB" id="A0A3G9JBJ0"/>
<accession>A0A3G9JBJ0</accession>
<keyword evidence="1" id="KW-0472">Membrane</keyword>
<feature type="transmembrane region" description="Helical" evidence="1">
    <location>
        <begin position="81"/>
        <end position="100"/>
    </location>
</feature>
<evidence type="ECO:0008006" key="4">
    <source>
        <dbReference type="Google" id="ProtNLM"/>
    </source>
</evidence>
<dbReference type="EMBL" id="AP019309">
    <property type="protein sequence ID" value="BBH27772.1"/>
    <property type="molecule type" value="Genomic_DNA"/>
</dbReference>
<evidence type="ECO:0000256" key="1">
    <source>
        <dbReference type="SAM" id="Phobius"/>
    </source>
</evidence>
<dbReference type="InParanoid" id="A0A3G9JBJ0"/>
<sequence length="103" mass="11641">MKYYMIGVLCMAAFSYIPRFIPLTFYRKKITSRYVRSLLHYLPYAALGALTFPGIFSSTPNLLESLTGGLVALFFAYRGKGLVFVAMTSMIACYIAYLVLHMI</sequence>
<dbReference type="Proteomes" id="UP000268059">
    <property type="component" value="Chromosome"/>
</dbReference>
<name>A0A3G9JBJ0_9FIRM</name>
<keyword evidence="1" id="KW-1133">Transmembrane helix</keyword>
<reference evidence="2 3" key="1">
    <citation type="submission" date="2018-11" db="EMBL/GenBank/DDBJ databases">
        <title>Novel Erysipelotrichaceae bacterium isolated from small intestine of a swine.</title>
        <authorList>
            <person name="Kim J.S."/>
            <person name="Choe H."/>
            <person name="Lee Y.R."/>
            <person name="Kim K.M."/>
            <person name="Park D.S."/>
        </authorList>
    </citation>
    <scope>NUCLEOTIDE SEQUENCE [LARGE SCALE GENOMIC DNA]</scope>
    <source>
        <strain evidence="2 3">SG0102</strain>
    </source>
</reference>
<organism evidence="2 3">
    <name type="scientific">Intestinibaculum porci</name>
    <dbReference type="NCBI Taxonomy" id="2487118"/>
    <lineage>
        <taxon>Bacteria</taxon>
        <taxon>Bacillati</taxon>
        <taxon>Bacillota</taxon>
        <taxon>Erysipelotrichia</taxon>
        <taxon>Erysipelotrichales</taxon>
        <taxon>Erysipelotrichaceae</taxon>
        <taxon>Intestinibaculum</taxon>
    </lineage>
</organism>
<proteinExistence type="predicted"/>
<dbReference type="OrthoDB" id="9811308at2"/>
<evidence type="ECO:0000313" key="3">
    <source>
        <dbReference type="Proteomes" id="UP000268059"/>
    </source>
</evidence>
<gene>
    <name evidence="2" type="ORF">SG0102_27060</name>
</gene>
<keyword evidence="3" id="KW-1185">Reference proteome</keyword>
<dbReference type="Pfam" id="PF05437">
    <property type="entry name" value="AzlD"/>
    <property type="match status" value="1"/>
</dbReference>
<protein>
    <recommendedName>
        <fullName evidence="4">Branched-chain amino acid transporter</fullName>
    </recommendedName>
</protein>